<protein>
    <submittedName>
        <fullName evidence="2">Uncharacterized protein</fullName>
    </submittedName>
</protein>
<feature type="region of interest" description="Disordered" evidence="1">
    <location>
        <begin position="86"/>
        <end position="105"/>
    </location>
</feature>
<organism evidence="2 3">
    <name type="scientific">Nonomuraea monospora</name>
    <dbReference type="NCBI Taxonomy" id="568818"/>
    <lineage>
        <taxon>Bacteria</taxon>
        <taxon>Bacillati</taxon>
        <taxon>Actinomycetota</taxon>
        <taxon>Actinomycetes</taxon>
        <taxon>Streptosporangiales</taxon>
        <taxon>Streptosporangiaceae</taxon>
        <taxon>Nonomuraea</taxon>
    </lineage>
</organism>
<reference evidence="2 3" key="1">
    <citation type="journal article" date="2019" name="Int. J. Syst. Evol. Microbiol.">
        <title>The Global Catalogue of Microorganisms (GCM) 10K type strain sequencing project: providing services to taxonomists for standard genome sequencing and annotation.</title>
        <authorList>
            <consortium name="The Broad Institute Genomics Platform"/>
            <consortium name="The Broad Institute Genome Sequencing Center for Infectious Disease"/>
            <person name="Wu L."/>
            <person name="Ma J."/>
        </authorList>
    </citation>
    <scope>NUCLEOTIDE SEQUENCE [LARGE SCALE GENOMIC DNA]</scope>
    <source>
        <strain evidence="2 3">JCM 16114</strain>
    </source>
</reference>
<accession>A0ABN3CTH2</accession>
<evidence type="ECO:0000313" key="2">
    <source>
        <dbReference type="EMBL" id="GAA2212700.1"/>
    </source>
</evidence>
<dbReference type="EMBL" id="BAAAQX010000028">
    <property type="protein sequence ID" value="GAA2212700.1"/>
    <property type="molecule type" value="Genomic_DNA"/>
</dbReference>
<comment type="caution">
    <text evidence="2">The sequence shown here is derived from an EMBL/GenBank/DDBJ whole genome shotgun (WGS) entry which is preliminary data.</text>
</comment>
<dbReference type="Proteomes" id="UP001499843">
    <property type="component" value="Unassembled WGS sequence"/>
</dbReference>
<sequence>MVRFADSGHRGLPEETVVLIDQAIREVLADVPDISALPCLADGAGQIFAPALLDLGGALGSSSRPCSTGRVAERVPCPVRRVTGPDRPGFVESISESHMAASAHA</sequence>
<keyword evidence="3" id="KW-1185">Reference proteome</keyword>
<name>A0ABN3CTH2_9ACTN</name>
<gene>
    <name evidence="2" type="ORF">GCM10009850_081620</name>
</gene>
<evidence type="ECO:0000256" key="1">
    <source>
        <dbReference type="SAM" id="MobiDB-lite"/>
    </source>
</evidence>
<proteinExistence type="predicted"/>
<evidence type="ECO:0000313" key="3">
    <source>
        <dbReference type="Proteomes" id="UP001499843"/>
    </source>
</evidence>